<dbReference type="FunFam" id="3.30.720.10:FF:000001">
    <property type="entry name" value="Signal recognition particle 9 kDa protein"/>
    <property type="match status" value="1"/>
</dbReference>
<comment type="similarity">
    <text evidence="2 9">Belongs to the SRP9 family.</text>
</comment>
<protein>
    <recommendedName>
        <fullName evidence="3 9">Signal recognition particle 9 kDa protein</fullName>
        <shortName evidence="9">SRP9</shortName>
    </recommendedName>
</protein>
<dbReference type="InterPro" id="IPR039432">
    <property type="entry name" value="SRP9_dom"/>
</dbReference>
<dbReference type="GO" id="GO:0005829">
    <property type="term" value="C:cytosol"/>
    <property type="evidence" value="ECO:0007669"/>
    <property type="project" value="UniProtKB-ARBA"/>
</dbReference>
<name>A0AAD9JK58_9ANNE</name>
<evidence type="ECO:0000256" key="1">
    <source>
        <dbReference type="ARBA" id="ARBA00004496"/>
    </source>
</evidence>
<keyword evidence="5 9" id="KW-0694">RNA-binding</keyword>
<sequence>MPHVKTWDDFARHAEMLYLNDPIKTRFVVKYRHCDGKLTVKITDDQSCFMYQTEHAQDVKKLEKLTSLLMRHMASKENK</sequence>
<accession>A0AAD9JK58</accession>
<evidence type="ECO:0000256" key="3">
    <source>
        <dbReference type="ARBA" id="ARBA00020414"/>
    </source>
</evidence>
<dbReference type="PANTHER" id="PTHR12834:SF12">
    <property type="entry name" value="SIGNAL RECOGNITION PARTICLE 9 KDA PROTEIN"/>
    <property type="match status" value="1"/>
</dbReference>
<dbReference type="InterPro" id="IPR039914">
    <property type="entry name" value="SRP9-like"/>
</dbReference>
<dbReference type="Proteomes" id="UP001208570">
    <property type="component" value="Unassembled WGS sequence"/>
</dbReference>
<dbReference type="InterPro" id="IPR008832">
    <property type="entry name" value="SRP9"/>
</dbReference>
<dbReference type="GO" id="GO:0045900">
    <property type="term" value="P:negative regulation of translational elongation"/>
    <property type="evidence" value="ECO:0007669"/>
    <property type="project" value="InterPro"/>
</dbReference>
<dbReference type="AlphaFoldDB" id="A0AAD9JK58"/>
<dbReference type="GO" id="GO:0006614">
    <property type="term" value="P:SRP-dependent cotranslational protein targeting to membrane"/>
    <property type="evidence" value="ECO:0007669"/>
    <property type="project" value="InterPro"/>
</dbReference>
<evidence type="ECO:0000256" key="2">
    <source>
        <dbReference type="ARBA" id="ARBA00009193"/>
    </source>
</evidence>
<organism evidence="11 12">
    <name type="scientific">Paralvinella palmiformis</name>
    <dbReference type="NCBI Taxonomy" id="53620"/>
    <lineage>
        <taxon>Eukaryota</taxon>
        <taxon>Metazoa</taxon>
        <taxon>Spiralia</taxon>
        <taxon>Lophotrochozoa</taxon>
        <taxon>Annelida</taxon>
        <taxon>Polychaeta</taxon>
        <taxon>Sedentaria</taxon>
        <taxon>Canalipalpata</taxon>
        <taxon>Terebellida</taxon>
        <taxon>Terebelliformia</taxon>
        <taxon>Alvinellidae</taxon>
        <taxon>Paralvinella</taxon>
    </lineage>
</organism>
<keyword evidence="12" id="KW-1185">Reference proteome</keyword>
<evidence type="ECO:0000256" key="5">
    <source>
        <dbReference type="ARBA" id="ARBA00022884"/>
    </source>
</evidence>
<keyword evidence="4 9" id="KW-0963">Cytoplasm</keyword>
<dbReference type="InterPro" id="IPR009018">
    <property type="entry name" value="Signal_recog_particle_SRP9/14"/>
</dbReference>
<dbReference type="Pfam" id="PF05486">
    <property type="entry name" value="SRP9-21"/>
    <property type="match status" value="1"/>
</dbReference>
<dbReference type="EMBL" id="JAODUP010000264">
    <property type="protein sequence ID" value="KAK2154576.1"/>
    <property type="molecule type" value="Genomic_DNA"/>
</dbReference>
<dbReference type="Gene3D" id="3.30.720.10">
    <property type="entry name" value="Signal recognition particle alu RNA binding heterodimer, srp9/1"/>
    <property type="match status" value="1"/>
</dbReference>
<gene>
    <name evidence="11" type="ORF">LSH36_264g00004</name>
</gene>
<feature type="domain" description="SRP9" evidence="10">
    <location>
        <begin position="4"/>
        <end position="73"/>
    </location>
</feature>
<dbReference type="PIRSF" id="PIRSF017029">
    <property type="entry name" value="Signal_recog_particle_SRP9"/>
    <property type="match status" value="1"/>
</dbReference>
<reference evidence="11" key="1">
    <citation type="journal article" date="2023" name="Mol. Biol. Evol.">
        <title>Third-Generation Sequencing Reveals the Adaptive Role of the Epigenome in Three Deep-Sea Polychaetes.</title>
        <authorList>
            <person name="Perez M."/>
            <person name="Aroh O."/>
            <person name="Sun Y."/>
            <person name="Lan Y."/>
            <person name="Juniper S.K."/>
            <person name="Young C.R."/>
            <person name="Angers B."/>
            <person name="Qian P.Y."/>
        </authorList>
    </citation>
    <scope>NUCLEOTIDE SEQUENCE</scope>
    <source>
        <strain evidence="11">P08H-3</strain>
    </source>
</reference>
<comment type="caution">
    <text evidence="11">The sequence shown here is derived from an EMBL/GenBank/DDBJ whole genome shotgun (WGS) entry which is preliminary data.</text>
</comment>
<dbReference type="PANTHER" id="PTHR12834">
    <property type="entry name" value="SIGNAL RECOGNITION PARTICLE 9 KDA PROTEIN"/>
    <property type="match status" value="1"/>
</dbReference>
<evidence type="ECO:0000313" key="12">
    <source>
        <dbReference type="Proteomes" id="UP001208570"/>
    </source>
</evidence>
<comment type="function">
    <text evidence="8 9">Component of the signal recognition particle (SRP) complex, a ribonucleoprotein complex that mediates the cotranslational targeting of secretory and membrane proteins to the endoplasmic reticulum (ER). SRP9 together with SRP14 and the Alu portion of the SRP RNA, constitutes the elongation arrest domain of SRP. The complex of SRP9 and SRP14 is required for SRP RNA binding.</text>
</comment>
<comment type="subcellular location">
    <subcellularLocation>
        <location evidence="1 9">Cytoplasm</location>
    </subcellularLocation>
</comment>
<dbReference type="GO" id="GO:0008312">
    <property type="term" value="F:7S RNA binding"/>
    <property type="evidence" value="ECO:0007669"/>
    <property type="project" value="InterPro"/>
</dbReference>
<proteinExistence type="inferred from homology"/>
<dbReference type="GO" id="GO:0005786">
    <property type="term" value="C:signal recognition particle, endoplasmic reticulum targeting"/>
    <property type="evidence" value="ECO:0007669"/>
    <property type="project" value="UniProtKB-KW"/>
</dbReference>
<dbReference type="SUPFAM" id="SSF54762">
    <property type="entry name" value="Signal recognition particle alu RNA binding heterodimer, SRP9/14"/>
    <property type="match status" value="1"/>
</dbReference>
<evidence type="ECO:0000256" key="8">
    <source>
        <dbReference type="ARBA" id="ARBA00045462"/>
    </source>
</evidence>
<keyword evidence="7 9" id="KW-0687">Ribonucleoprotein</keyword>
<evidence type="ECO:0000256" key="9">
    <source>
        <dbReference type="PIRNR" id="PIRNR017029"/>
    </source>
</evidence>
<keyword evidence="6 9" id="KW-0733">Signal recognition particle</keyword>
<evidence type="ECO:0000256" key="7">
    <source>
        <dbReference type="ARBA" id="ARBA00023274"/>
    </source>
</evidence>
<evidence type="ECO:0000259" key="10">
    <source>
        <dbReference type="Pfam" id="PF05486"/>
    </source>
</evidence>
<evidence type="ECO:0000313" key="11">
    <source>
        <dbReference type="EMBL" id="KAK2154576.1"/>
    </source>
</evidence>
<evidence type="ECO:0000256" key="6">
    <source>
        <dbReference type="ARBA" id="ARBA00023135"/>
    </source>
</evidence>
<evidence type="ECO:0000256" key="4">
    <source>
        <dbReference type="ARBA" id="ARBA00022490"/>
    </source>
</evidence>